<evidence type="ECO:0000313" key="2">
    <source>
        <dbReference type="EMBL" id="QJA59142.1"/>
    </source>
</evidence>
<feature type="region of interest" description="Disordered" evidence="1">
    <location>
        <begin position="1"/>
        <end position="61"/>
    </location>
</feature>
<evidence type="ECO:0000256" key="1">
    <source>
        <dbReference type="SAM" id="MobiDB-lite"/>
    </source>
</evidence>
<accession>A0A6M3IRS1</accession>
<sequence>MPEPQEEVKQSEETSTSEQDVVKEDAGQTATEETTTQETTEQAQEESKPQQFSPVDEKGVPWMNRYYESERKSKELIENLDVKLGELLQNKNTQTQPEYSISQLEQFAISNPDHRPWVEEEKAKIIQKNVSKITQQEIHAVEEKRTNEQKRQSAYNYVVQSYPECFIRDNFGNLVWNNQNPIVQQMGMIMNDPRFKNDPEGLVGAADMAYGRVARMQSGQNLKKVKSLQQNLKKVQKGTMIEGAGQNATKAVKDEFTKAKEALMGKKTDKNAAHTAVKAYLKKYGVLEE</sequence>
<organism evidence="2">
    <name type="scientific">viral metagenome</name>
    <dbReference type="NCBI Taxonomy" id="1070528"/>
    <lineage>
        <taxon>unclassified sequences</taxon>
        <taxon>metagenomes</taxon>
        <taxon>organismal metagenomes</taxon>
    </lineage>
</organism>
<proteinExistence type="predicted"/>
<protein>
    <submittedName>
        <fullName evidence="2">Uncharacterized protein</fullName>
    </submittedName>
</protein>
<dbReference type="AlphaFoldDB" id="A0A6M3IRS1"/>
<gene>
    <name evidence="2" type="ORF">MM415B01340_0007</name>
</gene>
<feature type="compositionally biased region" description="Low complexity" evidence="1">
    <location>
        <begin position="28"/>
        <end position="42"/>
    </location>
</feature>
<feature type="compositionally biased region" description="Basic and acidic residues" evidence="1">
    <location>
        <begin position="1"/>
        <end position="12"/>
    </location>
</feature>
<dbReference type="EMBL" id="MT141356">
    <property type="protein sequence ID" value="QJA59142.1"/>
    <property type="molecule type" value="Genomic_DNA"/>
</dbReference>
<name>A0A6M3IRS1_9ZZZZ</name>
<reference evidence="2" key="1">
    <citation type="submission" date="2020-03" db="EMBL/GenBank/DDBJ databases">
        <title>The deep terrestrial virosphere.</title>
        <authorList>
            <person name="Holmfeldt K."/>
            <person name="Nilsson E."/>
            <person name="Simone D."/>
            <person name="Lopez-Fernandez M."/>
            <person name="Wu X."/>
            <person name="de Brujin I."/>
            <person name="Lundin D."/>
            <person name="Andersson A."/>
            <person name="Bertilsson S."/>
            <person name="Dopson M."/>
        </authorList>
    </citation>
    <scope>NUCLEOTIDE SEQUENCE</scope>
    <source>
        <strain evidence="2">MM415B01340</strain>
    </source>
</reference>